<gene>
    <name evidence="1" type="ORF">L873DRAFT_1808184</name>
</gene>
<evidence type="ECO:0000313" key="2">
    <source>
        <dbReference type="Proteomes" id="UP000276215"/>
    </source>
</evidence>
<accession>A0A3N4JJU9</accession>
<evidence type="ECO:0000313" key="1">
    <source>
        <dbReference type="EMBL" id="RPA98532.1"/>
    </source>
</evidence>
<reference evidence="1 2" key="1">
    <citation type="journal article" date="2018" name="Nat. Ecol. Evol.">
        <title>Pezizomycetes genomes reveal the molecular basis of ectomycorrhizal truffle lifestyle.</title>
        <authorList>
            <person name="Murat C."/>
            <person name="Payen T."/>
            <person name="Noel B."/>
            <person name="Kuo A."/>
            <person name="Morin E."/>
            <person name="Chen J."/>
            <person name="Kohler A."/>
            <person name="Krizsan K."/>
            <person name="Balestrini R."/>
            <person name="Da Silva C."/>
            <person name="Montanini B."/>
            <person name="Hainaut M."/>
            <person name="Levati E."/>
            <person name="Barry K.W."/>
            <person name="Belfiori B."/>
            <person name="Cichocki N."/>
            <person name="Clum A."/>
            <person name="Dockter R.B."/>
            <person name="Fauchery L."/>
            <person name="Guy J."/>
            <person name="Iotti M."/>
            <person name="Le Tacon F."/>
            <person name="Lindquist E.A."/>
            <person name="Lipzen A."/>
            <person name="Malagnac F."/>
            <person name="Mello A."/>
            <person name="Molinier V."/>
            <person name="Miyauchi S."/>
            <person name="Poulain J."/>
            <person name="Riccioni C."/>
            <person name="Rubini A."/>
            <person name="Sitrit Y."/>
            <person name="Splivallo R."/>
            <person name="Traeger S."/>
            <person name="Wang M."/>
            <person name="Zifcakova L."/>
            <person name="Wipf D."/>
            <person name="Zambonelli A."/>
            <person name="Paolocci F."/>
            <person name="Nowrousian M."/>
            <person name="Ottonello S."/>
            <person name="Baldrian P."/>
            <person name="Spatafora J.W."/>
            <person name="Henrissat B."/>
            <person name="Nagy L.G."/>
            <person name="Aury J.M."/>
            <person name="Wincker P."/>
            <person name="Grigoriev I.V."/>
            <person name="Bonfante P."/>
            <person name="Martin F.M."/>
        </authorList>
    </citation>
    <scope>NUCLEOTIDE SEQUENCE [LARGE SCALE GENOMIC DNA]</scope>
    <source>
        <strain evidence="1 2">120613-1</strain>
    </source>
</reference>
<dbReference type="Proteomes" id="UP000276215">
    <property type="component" value="Unassembled WGS sequence"/>
</dbReference>
<organism evidence="1 2">
    <name type="scientific">Choiromyces venosus 120613-1</name>
    <dbReference type="NCBI Taxonomy" id="1336337"/>
    <lineage>
        <taxon>Eukaryota</taxon>
        <taxon>Fungi</taxon>
        <taxon>Dikarya</taxon>
        <taxon>Ascomycota</taxon>
        <taxon>Pezizomycotina</taxon>
        <taxon>Pezizomycetes</taxon>
        <taxon>Pezizales</taxon>
        <taxon>Tuberaceae</taxon>
        <taxon>Choiromyces</taxon>
    </lineage>
</organism>
<dbReference type="AlphaFoldDB" id="A0A3N4JJU9"/>
<sequence>MVCTVQLYDIPYSRAVGKIQSATYPTLLKIKYSSIANHLNKTSLLTPARVHPEKRAICKFGQSNWLGFE</sequence>
<keyword evidence="2" id="KW-1185">Reference proteome</keyword>
<dbReference type="EMBL" id="ML120395">
    <property type="protein sequence ID" value="RPA98532.1"/>
    <property type="molecule type" value="Genomic_DNA"/>
</dbReference>
<proteinExistence type="predicted"/>
<protein>
    <submittedName>
        <fullName evidence="1">Uncharacterized protein</fullName>
    </submittedName>
</protein>
<name>A0A3N4JJU9_9PEZI</name>